<dbReference type="EMBL" id="JACJFM010000002">
    <property type="protein sequence ID" value="MBB1485322.1"/>
    <property type="molecule type" value="Genomic_DNA"/>
</dbReference>
<feature type="domain" description="D-isomer specific 2-hydroxyacid dehydrogenase NAD-binding" evidence="7">
    <location>
        <begin position="114"/>
        <end position="256"/>
    </location>
</feature>
<dbReference type="GO" id="GO:0008615">
    <property type="term" value="P:pyridoxine biosynthetic process"/>
    <property type="evidence" value="ECO:0007669"/>
    <property type="project" value="UniProtKB-UniRule"/>
</dbReference>
<gene>
    <name evidence="5 8" type="primary">pdxB</name>
    <name evidence="8" type="ORF">H4O21_01650</name>
</gene>
<dbReference type="Pfam" id="PF00389">
    <property type="entry name" value="2-Hacid_dh"/>
    <property type="match status" value="1"/>
</dbReference>
<evidence type="ECO:0000313" key="9">
    <source>
        <dbReference type="Proteomes" id="UP000565262"/>
    </source>
</evidence>
<dbReference type="RefSeq" id="WP_182807114.1">
    <property type="nucleotide sequence ID" value="NZ_JACJFM010000002.1"/>
</dbReference>
<feature type="active site" evidence="5">
    <location>
        <position position="237"/>
    </location>
</feature>
<dbReference type="NCBIfam" id="NF001309">
    <property type="entry name" value="PRK00257.1"/>
    <property type="match status" value="1"/>
</dbReference>
<dbReference type="UniPathway" id="UPA00244">
    <property type="reaction ID" value="UER00310"/>
</dbReference>
<comment type="caution">
    <text evidence="5">Lacks conserved residue(s) required for the propagation of feature annotation.</text>
</comment>
<feature type="binding site" evidence="5">
    <location>
        <position position="146"/>
    </location>
    <ligand>
        <name>NAD(+)</name>
        <dbReference type="ChEBI" id="CHEBI:57540"/>
    </ligand>
</feature>
<comment type="caution">
    <text evidence="8">The sequence shown here is derived from an EMBL/GenBank/DDBJ whole genome shotgun (WGS) entry which is preliminary data.</text>
</comment>
<feature type="active site" evidence="5">
    <location>
        <position position="208"/>
    </location>
</feature>
<feature type="binding site" evidence="5">
    <location>
        <position position="232"/>
    </location>
    <ligand>
        <name>NAD(+)</name>
        <dbReference type="ChEBI" id="CHEBI:57540"/>
    </ligand>
</feature>
<comment type="catalytic activity">
    <reaction evidence="5">
        <text>4-phospho-D-erythronate + NAD(+) = (R)-3-hydroxy-2-oxo-4-phosphooxybutanoate + NADH + H(+)</text>
        <dbReference type="Rhea" id="RHEA:18829"/>
        <dbReference type="ChEBI" id="CHEBI:15378"/>
        <dbReference type="ChEBI" id="CHEBI:57540"/>
        <dbReference type="ChEBI" id="CHEBI:57945"/>
        <dbReference type="ChEBI" id="CHEBI:58538"/>
        <dbReference type="ChEBI" id="CHEBI:58766"/>
        <dbReference type="EC" id="1.1.1.290"/>
    </reaction>
</comment>
<feature type="binding site" evidence="5">
    <location>
        <position position="175"/>
    </location>
    <ligand>
        <name>NAD(+)</name>
        <dbReference type="ChEBI" id="CHEBI:57540"/>
    </ligand>
</feature>
<dbReference type="AlphaFoldDB" id="A0A839ILA2"/>
<dbReference type="GO" id="GO:0051287">
    <property type="term" value="F:NAD binding"/>
    <property type="evidence" value="ECO:0007669"/>
    <property type="project" value="InterPro"/>
</dbReference>
<evidence type="ECO:0000259" key="7">
    <source>
        <dbReference type="Pfam" id="PF02826"/>
    </source>
</evidence>
<evidence type="ECO:0000256" key="4">
    <source>
        <dbReference type="ARBA" id="ARBA00023096"/>
    </source>
</evidence>
<dbReference type="GO" id="GO:0036001">
    <property type="term" value="P:'de novo' pyridoxal 5'-phosphate biosynthetic process"/>
    <property type="evidence" value="ECO:0007669"/>
    <property type="project" value="TreeGrafter"/>
</dbReference>
<dbReference type="Pfam" id="PF02826">
    <property type="entry name" value="2-Hacid_dh_C"/>
    <property type="match status" value="1"/>
</dbReference>
<protein>
    <recommendedName>
        <fullName evidence="5">Erythronate-4-phosphate dehydrogenase</fullName>
        <ecNumber evidence="5">1.1.1.290</ecNumber>
    </recommendedName>
</protein>
<proteinExistence type="inferred from homology"/>
<dbReference type="InterPro" id="IPR036291">
    <property type="entry name" value="NAD(P)-bd_dom_sf"/>
</dbReference>
<dbReference type="Proteomes" id="UP000565262">
    <property type="component" value="Unassembled WGS sequence"/>
</dbReference>
<dbReference type="Gene3D" id="3.30.1370.170">
    <property type="match status" value="1"/>
</dbReference>
<dbReference type="SUPFAM" id="SSF51735">
    <property type="entry name" value="NAD(P)-binding Rossmann-fold domains"/>
    <property type="match status" value="1"/>
</dbReference>
<feature type="active site" description="Proton donor" evidence="5">
    <location>
        <position position="254"/>
    </location>
</feature>
<dbReference type="InterPro" id="IPR020921">
    <property type="entry name" value="Erythronate-4-P_DHase"/>
</dbReference>
<feature type="binding site" evidence="5">
    <location>
        <position position="258"/>
    </location>
    <ligand>
        <name>substrate</name>
    </ligand>
</feature>
<keyword evidence="3 5" id="KW-0520">NAD</keyword>
<comment type="similarity">
    <text evidence="5">Belongs to the D-isomer specific 2-hydroxyacid dehydrogenase family. PdxB subfamily.</text>
</comment>
<organism evidence="8 9">
    <name type="scientific">Oceanospirillum sediminis</name>
    <dbReference type="NCBI Taxonomy" id="2760088"/>
    <lineage>
        <taxon>Bacteria</taxon>
        <taxon>Pseudomonadati</taxon>
        <taxon>Pseudomonadota</taxon>
        <taxon>Gammaproteobacteria</taxon>
        <taxon>Oceanospirillales</taxon>
        <taxon>Oceanospirillaceae</taxon>
        <taxon>Oceanospirillum</taxon>
    </lineage>
</organism>
<comment type="pathway">
    <text evidence="5">Cofactor biosynthesis; pyridoxine 5'-phosphate biosynthesis; pyridoxine 5'-phosphate from D-erythrose 4-phosphate: step 2/5.</text>
</comment>
<feature type="domain" description="D-isomer specific 2-hydroxyacid dehydrogenase catalytic" evidence="6">
    <location>
        <begin position="22"/>
        <end position="308"/>
    </location>
</feature>
<dbReference type="EC" id="1.1.1.290" evidence="5"/>
<evidence type="ECO:0000256" key="1">
    <source>
        <dbReference type="ARBA" id="ARBA00022490"/>
    </source>
</evidence>
<dbReference type="PANTHER" id="PTHR42938:SF9">
    <property type="entry name" value="FORMATE DEHYDROGENASE 1"/>
    <property type="match status" value="1"/>
</dbReference>
<keyword evidence="4 5" id="KW-0664">Pyridoxine biosynthesis</keyword>
<comment type="subcellular location">
    <subcellularLocation>
        <location evidence="5">Cytoplasm</location>
    </subcellularLocation>
</comment>
<name>A0A839ILA2_9GAMM</name>
<dbReference type="Gene3D" id="3.40.50.720">
    <property type="entry name" value="NAD(P)-binding Rossmann-like Domain"/>
    <property type="match status" value="2"/>
</dbReference>
<dbReference type="InterPro" id="IPR006139">
    <property type="entry name" value="D-isomer_2_OHA_DH_cat_dom"/>
</dbReference>
<evidence type="ECO:0000259" key="6">
    <source>
        <dbReference type="Pfam" id="PF00389"/>
    </source>
</evidence>
<dbReference type="SUPFAM" id="SSF52283">
    <property type="entry name" value="Formate/glycerate dehydrogenase catalytic domain-like"/>
    <property type="match status" value="1"/>
</dbReference>
<evidence type="ECO:0000313" key="8">
    <source>
        <dbReference type="EMBL" id="MBB1485322.1"/>
    </source>
</evidence>
<dbReference type="HAMAP" id="MF_01825">
    <property type="entry name" value="PdxB"/>
    <property type="match status" value="1"/>
</dbReference>
<feature type="binding site" evidence="5">
    <location>
        <position position="45"/>
    </location>
    <ligand>
        <name>substrate</name>
    </ligand>
</feature>
<keyword evidence="9" id="KW-1185">Reference proteome</keyword>
<dbReference type="InterPro" id="IPR038251">
    <property type="entry name" value="PdxB_dimer_sf"/>
</dbReference>
<evidence type="ECO:0000256" key="5">
    <source>
        <dbReference type="HAMAP-Rule" id="MF_01825"/>
    </source>
</evidence>
<accession>A0A839ILA2</accession>
<dbReference type="GO" id="GO:0033711">
    <property type="term" value="F:4-phosphoerythronate dehydrogenase activity"/>
    <property type="evidence" value="ECO:0007669"/>
    <property type="project" value="UniProtKB-EC"/>
</dbReference>
<dbReference type="GO" id="GO:0005829">
    <property type="term" value="C:cytosol"/>
    <property type="evidence" value="ECO:0007669"/>
    <property type="project" value="TreeGrafter"/>
</dbReference>
<feature type="binding site" evidence="5">
    <location>
        <position position="66"/>
    </location>
    <ligand>
        <name>substrate</name>
    </ligand>
</feature>
<evidence type="ECO:0000256" key="3">
    <source>
        <dbReference type="ARBA" id="ARBA00023027"/>
    </source>
</evidence>
<comment type="subunit">
    <text evidence="5">Homodimer.</text>
</comment>
<evidence type="ECO:0000256" key="2">
    <source>
        <dbReference type="ARBA" id="ARBA00023002"/>
    </source>
</evidence>
<dbReference type="CDD" id="cd12158">
    <property type="entry name" value="ErythrP_dh"/>
    <property type="match status" value="1"/>
</dbReference>
<dbReference type="InterPro" id="IPR006140">
    <property type="entry name" value="D-isomer_DH_NAD-bd"/>
</dbReference>
<keyword evidence="2 5" id="KW-0560">Oxidoreductase</keyword>
<sequence>MHIVADENIPLIREFFAELGSIETLPGRDMTADQIRKADVLLVRSITRVNRELLEGSRVKFVATATIGCDHIDLEYLNDNNIGFANAPGCNANSVVEYVLSVLTLLSDQEAFLMQDKTIGIIGAGNVGSRLQERLSSLGLKVLVNDPPRARKEGEAGFSDLDELLAQSDIISMHTPLITEGDYPTVHLMNEKRIQSLKPGTVLINSGRGDTLDNEALKRRLMESDDIIAVLDVWENEPGIDHELMELVDIATPHIAGYSLDGKLGGTEMVYQAVCQHFGLPVRKKLGQLMPEPALKKISLAGHAHRWWSTLTAVRACYDVRNDDIAMRRAFGKAARRKQPLGPVFDELRRDYPVRREFPTLKIQLKTNQKKLADRLERFGFSIRLGK</sequence>
<keyword evidence="1 5" id="KW-0963">Cytoplasm</keyword>
<comment type="function">
    <text evidence="5">Catalyzes the oxidation of erythronate-4-phosphate to 3-hydroxy-2-oxo-4-phosphonooxybutanoate.</text>
</comment>
<reference evidence="8 9" key="1">
    <citation type="submission" date="2020-08" db="EMBL/GenBank/DDBJ databases">
        <title>Oceanospirillum sp. nov. isolated from marine sediment.</title>
        <authorList>
            <person name="Ji X."/>
        </authorList>
    </citation>
    <scope>NUCLEOTIDE SEQUENCE [LARGE SCALE GENOMIC DNA]</scope>
    <source>
        <strain evidence="8 9">D5</strain>
    </source>
</reference>
<feature type="binding site" evidence="5">
    <location>
        <position position="257"/>
    </location>
    <ligand>
        <name>NAD(+)</name>
        <dbReference type="ChEBI" id="CHEBI:57540"/>
    </ligand>
</feature>
<dbReference type="PANTHER" id="PTHR42938">
    <property type="entry name" value="FORMATE DEHYDROGENASE 1"/>
    <property type="match status" value="1"/>
</dbReference>